<dbReference type="EMBL" id="MHVH01000005">
    <property type="protein sequence ID" value="OHA90276.1"/>
    <property type="molecule type" value="Genomic_DNA"/>
</dbReference>
<sequence length="139" mass="16112">MQQRVGLFFVPGPSITVDMFYVNLKEWIKEFKVSLMVVVTYDRVYDRVGLAFAWDFSQGVGLSELLDQMKAHMERTFETRGEVFVAETESAEFSPLMEAFIDLKNAYKAQAEALLNEREQTKRYREELAILQGAVKNLR</sequence>
<dbReference type="Proteomes" id="UP000178107">
    <property type="component" value="Unassembled WGS sequence"/>
</dbReference>
<keyword evidence="1" id="KW-0175">Coiled coil</keyword>
<organism evidence="2 3">
    <name type="scientific">Candidatus Zambryskibacteria bacterium RIFCSPHIGHO2_01_FULL_46_25</name>
    <dbReference type="NCBI Taxonomy" id="1802738"/>
    <lineage>
        <taxon>Bacteria</taxon>
        <taxon>Candidatus Zambryskiibacteriota</taxon>
    </lineage>
</organism>
<dbReference type="AlphaFoldDB" id="A0A1G2SZ00"/>
<protein>
    <submittedName>
        <fullName evidence="2">Uncharacterized protein</fullName>
    </submittedName>
</protein>
<comment type="caution">
    <text evidence="2">The sequence shown here is derived from an EMBL/GenBank/DDBJ whole genome shotgun (WGS) entry which is preliminary data.</text>
</comment>
<feature type="coiled-coil region" evidence="1">
    <location>
        <begin position="97"/>
        <end position="124"/>
    </location>
</feature>
<gene>
    <name evidence="2" type="ORF">A2838_01570</name>
</gene>
<accession>A0A1G2SZ00</accession>
<evidence type="ECO:0000313" key="2">
    <source>
        <dbReference type="EMBL" id="OHA90276.1"/>
    </source>
</evidence>
<proteinExistence type="predicted"/>
<evidence type="ECO:0000256" key="1">
    <source>
        <dbReference type="SAM" id="Coils"/>
    </source>
</evidence>
<name>A0A1G2SZ00_9BACT</name>
<evidence type="ECO:0000313" key="3">
    <source>
        <dbReference type="Proteomes" id="UP000178107"/>
    </source>
</evidence>
<reference evidence="2 3" key="1">
    <citation type="journal article" date="2016" name="Nat. Commun.">
        <title>Thousands of microbial genomes shed light on interconnected biogeochemical processes in an aquifer system.</title>
        <authorList>
            <person name="Anantharaman K."/>
            <person name="Brown C.T."/>
            <person name="Hug L.A."/>
            <person name="Sharon I."/>
            <person name="Castelle C.J."/>
            <person name="Probst A.J."/>
            <person name="Thomas B.C."/>
            <person name="Singh A."/>
            <person name="Wilkins M.J."/>
            <person name="Karaoz U."/>
            <person name="Brodie E.L."/>
            <person name="Williams K.H."/>
            <person name="Hubbard S.S."/>
            <person name="Banfield J.F."/>
        </authorList>
    </citation>
    <scope>NUCLEOTIDE SEQUENCE [LARGE SCALE GENOMIC DNA]</scope>
</reference>